<dbReference type="OrthoDB" id="626167at2759"/>
<dbReference type="Gene3D" id="3.40.50.1580">
    <property type="entry name" value="Nucleoside phosphorylase domain"/>
    <property type="match status" value="1"/>
</dbReference>
<dbReference type="InterPro" id="IPR000845">
    <property type="entry name" value="Nucleoside_phosphorylase_d"/>
</dbReference>
<evidence type="ECO:0000313" key="4">
    <source>
        <dbReference type="Proteomes" id="UP000007115"/>
    </source>
</evidence>
<feature type="domain" description="NB-ARC" evidence="1">
    <location>
        <begin position="396"/>
        <end position="555"/>
    </location>
</feature>
<dbReference type="Gene3D" id="3.40.50.300">
    <property type="entry name" value="P-loop containing nucleotide triphosphate hydrolases"/>
    <property type="match status" value="1"/>
</dbReference>
<evidence type="ECO:0000259" key="1">
    <source>
        <dbReference type="Pfam" id="PF00931"/>
    </source>
</evidence>
<dbReference type="PRINTS" id="PR00381">
    <property type="entry name" value="KINESINLIGHT"/>
</dbReference>
<dbReference type="InterPro" id="IPR027417">
    <property type="entry name" value="P-loop_NTPase"/>
</dbReference>
<dbReference type="GO" id="GO:0003824">
    <property type="term" value="F:catalytic activity"/>
    <property type="evidence" value="ECO:0007669"/>
    <property type="project" value="InterPro"/>
</dbReference>
<dbReference type="InterPro" id="IPR053137">
    <property type="entry name" value="NLR-like"/>
</dbReference>
<dbReference type="HOGENOM" id="CLU_000288_125_3_1"/>
<protein>
    <submittedName>
        <fullName evidence="3">Uncharacterized protein</fullName>
    </submittedName>
</protein>
<evidence type="ECO:0000259" key="2">
    <source>
        <dbReference type="Pfam" id="PF01048"/>
    </source>
</evidence>
<dbReference type="PANTHER" id="PTHR46082:SF6">
    <property type="entry name" value="AAA+ ATPASE DOMAIN-CONTAINING PROTEIN-RELATED"/>
    <property type="match status" value="1"/>
</dbReference>
<dbReference type="EMBL" id="ABDF02000088">
    <property type="protein sequence ID" value="EHK17779.1"/>
    <property type="molecule type" value="Genomic_DNA"/>
</dbReference>
<keyword evidence="4" id="KW-1185">Reference proteome</keyword>
<evidence type="ECO:0000313" key="3">
    <source>
        <dbReference type="EMBL" id="EHK17779.1"/>
    </source>
</evidence>
<dbReference type="SUPFAM" id="SSF53167">
    <property type="entry name" value="Purine and uridine phosphorylases"/>
    <property type="match status" value="1"/>
</dbReference>
<dbReference type="RefSeq" id="XP_013951972.1">
    <property type="nucleotide sequence ID" value="XM_014096497.1"/>
</dbReference>
<dbReference type="GO" id="GO:0043531">
    <property type="term" value="F:ADP binding"/>
    <property type="evidence" value="ECO:0007669"/>
    <property type="project" value="InterPro"/>
</dbReference>
<reference evidence="3 4" key="1">
    <citation type="journal article" date="2011" name="Genome Biol.">
        <title>Comparative genome sequence analysis underscores mycoparasitism as the ancestral life style of Trichoderma.</title>
        <authorList>
            <person name="Kubicek C.P."/>
            <person name="Herrera-Estrella A."/>
            <person name="Seidl-Seiboth V."/>
            <person name="Martinez D.A."/>
            <person name="Druzhinina I.S."/>
            <person name="Thon M."/>
            <person name="Zeilinger S."/>
            <person name="Casas-Flores S."/>
            <person name="Horwitz B.A."/>
            <person name="Mukherjee P.K."/>
            <person name="Mukherjee M."/>
            <person name="Kredics L."/>
            <person name="Alcaraz L.D."/>
            <person name="Aerts A."/>
            <person name="Antal Z."/>
            <person name="Atanasova L."/>
            <person name="Cervantes-Badillo M.G."/>
            <person name="Challacombe J."/>
            <person name="Chertkov O."/>
            <person name="McCluskey K."/>
            <person name="Coulpier F."/>
            <person name="Deshpande N."/>
            <person name="von Doehren H."/>
            <person name="Ebbole D.J."/>
            <person name="Esquivel-Naranjo E.U."/>
            <person name="Fekete E."/>
            <person name="Flipphi M."/>
            <person name="Glaser F."/>
            <person name="Gomez-Rodriguez E.Y."/>
            <person name="Gruber S."/>
            <person name="Han C."/>
            <person name="Henrissat B."/>
            <person name="Hermosa R."/>
            <person name="Hernandez-Onate M."/>
            <person name="Karaffa L."/>
            <person name="Kosti I."/>
            <person name="Le Crom S."/>
            <person name="Lindquist E."/>
            <person name="Lucas S."/>
            <person name="Luebeck M."/>
            <person name="Luebeck P.S."/>
            <person name="Margeot A."/>
            <person name="Metz B."/>
            <person name="Misra M."/>
            <person name="Nevalainen H."/>
            <person name="Omann M."/>
            <person name="Packer N."/>
            <person name="Perrone G."/>
            <person name="Uresti-Rivera E.E."/>
            <person name="Salamov A."/>
            <person name="Schmoll M."/>
            <person name="Seiboth B."/>
            <person name="Shapiro H."/>
            <person name="Sukno S."/>
            <person name="Tamayo-Ramos J.A."/>
            <person name="Tisch D."/>
            <person name="Wiest A."/>
            <person name="Wilkinson H.H."/>
            <person name="Zhang M."/>
            <person name="Coutinho P.M."/>
            <person name="Kenerley C.M."/>
            <person name="Monte E."/>
            <person name="Baker S.E."/>
            <person name="Grigoriev I.V."/>
        </authorList>
    </citation>
    <scope>NUCLEOTIDE SEQUENCE [LARGE SCALE GENOMIC DNA]</scope>
    <source>
        <strain evidence="4">Gv29-8 / FGSC 10586</strain>
    </source>
</reference>
<name>G9N6L9_HYPVG</name>
<dbReference type="SMART" id="SM00028">
    <property type="entry name" value="TPR"/>
    <property type="match status" value="7"/>
</dbReference>
<dbReference type="STRING" id="413071.G9N6L9"/>
<dbReference type="Pfam" id="PF13374">
    <property type="entry name" value="TPR_10"/>
    <property type="match status" value="2"/>
</dbReference>
<dbReference type="InParanoid" id="G9N6L9"/>
<sequence>MAASRPSHREGFEIAIICALPLEYDAVSLVFDDFWDEDGDKYGRAPGDYNRYTTGRIGNYNVVLALLARMGKVSAASAAVSLRSSYSRLRVAFLVGICGGAPQAGDDEILLGDVVISKTIVQYDFGRQYPGGFVRKDNISDNLGKPNKDVQNLLVLFETNHNRERLRRRTAALLKQLQAKAIRKKYKSNYMYPGTAKDKLFDSGYRHGRDSSLGIDTVCNTVLNSTCEELGCDEGSLLVRERLKKRRQLELDEPEKAQEPTIYVGSFASGDTVMKSAFDRDRIARKESIIAFEMEGAGIWEEVPCIIVKGVCDYADCHKNKIWQDFAAATAASAVKAVLELFTQTDNTFKTSIQEMPPLLPQHHWIVPFGRNEQFVGRKHILRQLLEMIPPSAVANDCQRVAIVGLGGVGKTQIALEAAFQFRDEYPDCSVFWIPAVDTVRIENAFREIGRQLKVKGIDEDGADIKQLVKAALSQENIGNWLLIIDNLDNIELFFGNADNADSLPLSEYLPFSRKGSILITTRNDEVAVRLDIHEKNTIATAEMARDEALEMLQSGLKTHQTCDIQSTMSLLELLTYLPLAIRQASAFMRTKHISSSEYLELCQSSSKDMVYLLSKDFEDRHRYKESRNPVAMTWLISFQHISSHNLLAVKYLSSMCCLAEKDIPQLLLPPDPLASQLEIVEAIGTLKSYAFITHRKESDSFDTHRLVRLAMRSWLEKEKKLGECVTHVIQRVAEVFPFPELANKDMWMKYLPHAQAALDLPGDTVNRDVKSDLLSSVGSSLHLLGKYRESEAMHRQSFMLRKMLLGEEHPSTLATMGDMAVALRCQGNYKEAEASHRQALSGREKVLGEEHPSTLMSLNNLALVLRDQARYKEAEVLFRQALCGRKEVLGAENPDTLASINYLAVSLLDQGKHKEAKELFQEALRGRERVLGETHSDTLSSVNNMARVLRYQGRYKEAEALHRRALNGRIKTLGEDHPETLGSMNNLALVLRDQSNYTEAEALFRRALDGKSKLLGKTHIYTLLTMSNLAVVLRGQHKNSEAEALLRLVLEEGEKTLGKDHPDTLTAVSNLAVVLRSQRKYQEAEALSRRALWGRTRLLGEEHPKTLKSLHNLILVLRGQCKYEEAESLLHQAPGPRL</sequence>
<dbReference type="Pfam" id="PF13424">
    <property type="entry name" value="TPR_12"/>
    <property type="match status" value="3"/>
</dbReference>
<organism evidence="3 4">
    <name type="scientific">Hypocrea virens (strain Gv29-8 / FGSC 10586)</name>
    <name type="common">Gliocladium virens</name>
    <name type="synonym">Trichoderma virens</name>
    <dbReference type="NCBI Taxonomy" id="413071"/>
    <lineage>
        <taxon>Eukaryota</taxon>
        <taxon>Fungi</taxon>
        <taxon>Dikarya</taxon>
        <taxon>Ascomycota</taxon>
        <taxon>Pezizomycotina</taxon>
        <taxon>Sordariomycetes</taxon>
        <taxon>Hypocreomycetidae</taxon>
        <taxon>Hypocreales</taxon>
        <taxon>Hypocreaceae</taxon>
        <taxon>Trichoderma</taxon>
    </lineage>
</organism>
<feature type="domain" description="Nucleoside phosphorylase" evidence="2">
    <location>
        <begin position="13"/>
        <end position="132"/>
    </location>
</feature>
<dbReference type="InterPro" id="IPR035994">
    <property type="entry name" value="Nucleoside_phosphorylase_sf"/>
</dbReference>
<dbReference type="Gene3D" id="1.25.40.10">
    <property type="entry name" value="Tetratricopeptide repeat domain"/>
    <property type="match status" value="2"/>
</dbReference>
<dbReference type="InterPro" id="IPR011990">
    <property type="entry name" value="TPR-like_helical_dom_sf"/>
</dbReference>
<comment type="caution">
    <text evidence="3">The sequence shown here is derived from an EMBL/GenBank/DDBJ whole genome shotgun (WGS) entry which is preliminary data.</text>
</comment>
<dbReference type="InterPro" id="IPR019734">
    <property type="entry name" value="TPR_rpt"/>
</dbReference>
<dbReference type="OMA" id="RNWMRKE"/>
<dbReference type="Pfam" id="PF00931">
    <property type="entry name" value="NB-ARC"/>
    <property type="match status" value="1"/>
</dbReference>
<dbReference type="AlphaFoldDB" id="G9N6L9"/>
<proteinExistence type="predicted"/>
<dbReference type="Pfam" id="PF01048">
    <property type="entry name" value="PNP_UDP_1"/>
    <property type="match status" value="1"/>
</dbReference>
<accession>G9N6L9</accession>
<dbReference type="VEuPathDB" id="FungiDB:TRIVIDRAFT_214185"/>
<gene>
    <name evidence="3" type="ORF">TRIVIDRAFT_214185</name>
</gene>
<dbReference type="SUPFAM" id="SSF52540">
    <property type="entry name" value="P-loop containing nucleoside triphosphate hydrolases"/>
    <property type="match status" value="1"/>
</dbReference>
<dbReference type="PANTHER" id="PTHR46082">
    <property type="entry name" value="ATP/GTP-BINDING PROTEIN-RELATED"/>
    <property type="match status" value="1"/>
</dbReference>
<dbReference type="Proteomes" id="UP000007115">
    <property type="component" value="Unassembled WGS sequence"/>
</dbReference>
<dbReference type="GO" id="GO:0009116">
    <property type="term" value="P:nucleoside metabolic process"/>
    <property type="evidence" value="ECO:0007669"/>
    <property type="project" value="InterPro"/>
</dbReference>
<dbReference type="GeneID" id="25790791"/>
<dbReference type="SUPFAM" id="SSF48452">
    <property type="entry name" value="TPR-like"/>
    <property type="match status" value="3"/>
</dbReference>
<dbReference type="InterPro" id="IPR002182">
    <property type="entry name" value="NB-ARC"/>
</dbReference>
<dbReference type="eggNOG" id="KOG1840">
    <property type="taxonomic scope" value="Eukaryota"/>
</dbReference>